<feature type="signal peptide" evidence="2">
    <location>
        <begin position="1"/>
        <end position="19"/>
    </location>
</feature>
<dbReference type="AlphaFoldDB" id="B9SC30"/>
<reference evidence="4" key="1">
    <citation type="journal article" date="2010" name="Nat. Biotechnol.">
        <title>Draft genome sequence of the oilseed species Ricinus communis.</title>
        <authorList>
            <person name="Chan A.P."/>
            <person name="Crabtree J."/>
            <person name="Zhao Q."/>
            <person name="Lorenzi H."/>
            <person name="Orvis J."/>
            <person name="Puiu D."/>
            <person name="Melake-Berhan A."/>
            <person name="Jones K.M."/>
            <person name="Redman J."/>
            <person name="Chen G."/>
            <person name="Cahoon E.B."/>
            <person name="Gedil M."/>
            <person name="Stanke M."/>
            <person name="Haas B.J."/>
            <person name="Wortman J.R."/>
            <person name="Fraser-Liggett C.M."/>
            <person name="Ravel J."/>
            <person name="Rabinowicz P.D."/>
        </authorList>
    </citation>
    <scope>NUCLEOTIDE SEQUENCE [LARGE SCALE GENOMIC DNA]</scope>
    <source>
        <strain evidence="4">cv. Hale</strain>
    </source>
</reference>
<accession>B9SC30</accession>
<dbReference type="InParanoid" id="B9SC30"/>
<gene>
    <name evidence="3" type="ORF">RCOM_0702470</name>
</gene>
<dbReference type="eggNOG" id="ENOG502SW1F">
    <property type="taxonomic scope" value="Eukaryota"/>
</dbReference>
<feature type="region of interest" description="Disordered" evidence="1">
    <location>
        <begin position="73"/>
        <end position="93"/>
    </location>
</feature>
<evidence type="ECO:0000313" key="3">
    <source>
        <dbReference type="EMBL" id="EEF38888.1"/>
    </source>
</evidence>
<proteinExistence type="predicted"/>
<dbReference type="PANTHER" id="PTHR35121">
    <property type="entry name" value="HOMEODOMAIN PROTEIN 8, PUTATIVE-RELATED"/>
    <property type="match status" value="1"/>
</dbReference>
<evidence type="ECO:0000256" key="1">
    <source>
        <dbReference type="SAM" id="MobiDB-lite"/>
    </source>
</evidence>
<name>B9SC30_RICCO</name>
<evidence type="ECO:0000256" key="2">
    <source>
        <dbReference type="SAM" id="SignalP"/>
    </source>
</evidence>
<dbReference type="Proteomes" id="UP000008311">
    <property type="component" value="Unassembled WGS sequence"/>
</dbReference>
<sequence>MAMIGADLMLCCVFDGCLSVQDMEIKRRPYHRNCNCALHNLKGVCPAACFQRRNISFPIKKHSWRDCSLSIAVPGDSSSSKSNPNKALSHQHG</sequence>
<keyword evidence="4" id="KW-1185">Reference proteome</keyword>
<dbReference type="EMBL" id="EQ973918">
    <property type="protein sequence ID" value="EEF38888.1"/>
    <property type="molecule type" value="Genomic_DNA"/>
</dbReference>
<feature type="compositionally biased region" description="Polar residues" evidence="1">
    <location>
        <begin position="76"/>
        <end position="93"/>
    </location>
</feature>
<feature type="chain" id="PRO_5002891682" evidence="2">
    <location>
        <begin position="20"/>
        <end position="93"/>
    </location>
</feature>
<organism evidence="3 4">
    <name type="scientific">Ricinus communis</name>
    <name type="common">Castor bean</name>
    <dbReference type="NCBI Taxonomy" id="3988"/>
    <lineage>
        <taxon>Eukaryota</taxon>
        <taxon>Viridiplantae</taxon>
        <taxon>Streptophyta</taxon>
        <taxon>Embryophyta</taxon>
        <taxon>Tracheophyta</taxon>
        <taxon>Spermatophyta</taxon>
        <taxon>Magnoliopsida</taxon>
        <taxon>eudicotyledons</taxon>
        <taxon>Gunneridae</taxon>
        <taxon>Pentapetalae</taxon>
        <taxon>rosids</taxon>
        <taxon>fabids</taxon>
        <taxon>Malpighiales</taxon>
        <taxon>Euphorbiaceae</taxon>
        <taxon>Acalyphoideae</taxon>
        <taxon>Acalypheae</taxon>
        <taxon>Ricinus</taxon>
    </lineage>
</organism>
<dbReference type="PANTHER" id="PTHR35121:SF4">
    <property type="entry name" value="SWIM-TYPE DOMAIN-CONTAINING PROTEIN"/>
    <property type="match status" value="1"/>
</dbReference>
<evidence type="ECO:0000313" key="4">
    <source>
        <dbReference type="Proteomes" id="UP000008311"/>
    </source>
</evidence>
<protein>
    <submittedName>
        <fullName evidence="3">Uncharacterized protein</fullName>
    </submittedName>
</protein>
<keyword evidence="2" id="KW-0732">Signal</keyword>